<sequence length="267" mass="29250">MLRSRRMIAMPQLPEDLTLKRTLIANIAMIGKPGSGEWTLVDAGIAGFARAIADAAEERFGAAAPKAIVLTHAHFDHVGSLEKLLELWDVPVYAHEQELPYLQGERNYPPPDADAGGGLMTLLSPLYPREALQLGGKVKPLPEDGSVPGLPEWKWIGTPGHTPGHVSLFRERDRALIAGDAFITVKQESAWAVLVQEQEIHGPPMYFTPDWATAKASVRRLEALRPEFALAGHGAPMDGERLRAGLAELAERFDEMAVPPDRRPAQR</sequence>
<feature type="domain" description="Metallo-beta-lactamase" evidence="4">
    <location>
        <begin position="24"/>
        <end position="233"/>
    </location>
</feature>
<dbReference type="PANTHER" id="PTHR42951">
    <property type="entry name" value="METALLO-BETA-LACTAMASE DOMAIN-CONTAINING"/>
    <property type="match status" value="1"/>
</dbReference>
<evidence type="ECO:0000313" key="5">
    <source>
        <dbReference type="EMBL" id="QJC53006.1"/>
    </source>
</evidence>
<reference evidence="5 6" key="1">
    <citation type="submission" date="2020-04" db="EMBL/GenBank/DDBJ databases">
        <title>Novel Paenibacillus strain UniB2 isolated from commercial digestive syrup.</title>
        <authorList>
            <person name="Thorat V."/>
            <person name="Kirdat K."/>
            <person name="Tiwarekar B."/>
            <person name="Yadav A."/>
        </authorList>
    </citation>
    <scope>NUCLEOTIDE SEQUENCE [LARGE SCALE GENOMIC DNA]</scope>
    <source>
        <strain evidence="5 6">UniB2</strain>
    </source>
</reference>
<comment type="catalytic activity">
    <reaction evidence="3">
        <text>3',5'-cyclic UMP + H2O = UMP + H(+)</text>
        <dbReference type="Rhea" id="RHEA:70575"/>
        <dbReference type="ChEBI" id="CHEBI:15377"/>
        <dbReference type="ChEBI" id="CHEBI:15378"/>
        <dbReference type="ChEBI" id="CHEBI:57865"/>
        <dbReference type="ChEBI" id="CHEBI:184387"/>
    </reaction>
    <physiologicalReaction direction="left-to-right" evidence="3">
        <dbReference type="Rhea" id="RHEA:70576"/>
    </physiologicalReaction>
</comment>
<dbReference type="Proteomes" id="UP000502136">
    <property type="component" value="Chromosome"/>
</dbReference>
<keyword evidence="6" id="KW-1185">Reference proteome</keyword>
<dbReference type="PANTHER" id="PTHR42951:SF17">
    <property type="entry name" value="METALLO-BETA-LACTAMASE DOMAIN-CONTAINING PROTEIN"/>
    <property type="match status" value="1"/>
</dbReference>
<gene>
    <name evidence="5" type="ORF">HGI30_16465</name>
</gene>
<dbReference type="KEGG" id="palr:HGI30_16465"/>
<keyword evidence="5" id="KW-0378">Hydrolase</keyword>
<dbReference type="SUPFAM" id="SSF56281">
    <property type="entry name" value="Metallo-hydrolase/oxidoreductase"/>
    <property type="match status" value="1"/>
</dbReference>
<proteinExistence type="predicted"/>
<dbReference type="InterPro" id="IPR036866">
    <property type="entry name" value="RibonucZ/Hydroxyglut_hydro"/>
</dbReference>
<accession>A0A6H2H0R2</accession>
<evidence type="ECO:0000256" key="1">
    <source>
        <dbReference type="ARBA" id="ARBA00034221"/>
    </source>
</evidence>
<dbReference type="Pfam" id="PF00753">
    <property type="entry name" value="Lactamase_B"/>
    <property type="match status" value="1"/>
</dbReference>
<dbReference type="SMART" id="SM00849">
    <property type="entry name" value="Lactamase_B"/>
    <property type="match status" value="1"/>
</dbReference>
<dbReference type="AlphaFoldDB" id="A0A6H2H0R2"/>
<evidence type="ECO:0000313" key="6">
    <source>
        <dbReference type="Proteomes" id="UP000502136"/>
    </source>
</evidence>
<comment type="catalytic activity">
    <reaction evidence="1">
        <text>3',5'-cyclic CMP + H2O = CMP + H(+)</text>
        <dbReference type="Rhea" id="RHEA:72675"/>
        <dbReference type="ChEBI" id="CHEBI:15377"/>
        <dbReference type="ChEBI" id="CHEBI:15378"/>
        <dbReference type="ChEBI" id="CHEBI:58003"/>
        <dbReference type="ChEBI" id="CHEBI:60377"/>
    </reaction>
    <physiologicalReaction direction="left-to-right" evidence="1">
        <dbReference type="Rhea" id="RHEA:72676"/>
    </physiologicalReaction>
</comment>
<name>A0A6H2H0R2_9BACL</name>
<organism evidence="5 6">
    <name type="scientific">Paenibacillus albicereus</name>
    <dbReference type="NCBI Taxonomy" id="2726185"/>
    <lineage>
        <taxon>Bacteria</taxon>
        <taxon>Bacillati</taxon>
        <taxon>Bacillota</taxon>
        <taxon>Bacilli</taxon>
        <taxon>Bacillales</taxon>
        <taxon>Paenibacillaceae</taxon>
        <taxon>Paenibacillus</taxon>
    </lineage>
</organism>
<dbReference type="InterPro" id="IPR001279">
    <property type="entry name" value="Metallo-B-lactamas"/>
</dbReference>
<dbReference type="GO" id="GO:0016787">
    <property type="term" value="F:hydrolase activity"/>
    <property type="evidence" value="ECO:0007669"/>
    <property type="project" value="UniProtKB-KW"/>
</dbReference>
<dbReference type="InterPro" id="IPR050855">
    <property type="entry name" value="NDM-1-like"/>
</dbReference>
<comment type="function">
    <text evidence="2">Counteracts the endogenous Pycsar antiviral defense system. Phosphodiesterase that enables metal-dependent hydrolysis of host cyclic nucleotide Pycsar defense signals such as cCMP and cUMP.</text>
</comment>
<dbReference type="EMBL" id="CP051428">
    <property type="protein sequence ID" value="QJC53006.1"/>
    <property type="molecule type" value="Genomic_DNA"/>
</dbReference>
<evidence type="ECO:0000256" key="2">
    <source>
        <dbReference type="ARBA" id="ARBA00034301"/>
    </source>
</evidence>
<protein>
    <submittedName>
        <fullName evidence="5">MBL fold metallo-hydrolase</fullName>
    </submittedName>
</protein>
<dbReference type="CDD" id="cd07721">
    <property type="entry name" value="yflN-like_MBL-fold"/>
    <property type="match status" value="1"/>
</dbReference>
<evidence type="ECO:0000259" key="4">
    <source>
        <dbReference type="SMART" id="SM00849"/>
    </source>
</evidence>
<evidence type="ECO:0000256" key="3">
    <source>
        <dbReference type="ARBA" id="ARBA00048505"/>
    </source>
</evidence>
<dbReference type="Gene3D" id="3.60.15.10">
    <property type="entry name" value="Ribonuclease Z/Hydroxyacylglutathione hydrolase-like"/>
    <property type="match status" value="1"/>
</dbReference>